<keyword evidence="2" id="KW-1185">Reference proteome</keyword>
<proteinExistence type="predicted"/>
<comment type="caution">
    <text evidence="1">The sequence shown here is derived from an EMBL/GenBank/DDBJ whole genome shotgun (WGS) entry which is preliminary data.</text>
</comment>
<dbReference type="EMBL" id="JBHMAK010000007">
    <property type="protein sequence ID" value="MFB9811902.1"/>
    <property type="molecule type" value="Genomic_DNA"/>
</dbReference>
<name>A0ACC6VL72_9EURY</name>
<reference evidence="1" key="1">
    <citation type="submission" date="2024-09" db="EMBL/GenBank/DDBJ databases">
        <authorList>
            <person name="Sun Q."/>
            <person name="Mori K."/>
        </authorList>
    </citation>
    <scope>NUCLEOTIDE SEQUENCE</scope>
    <source>
        <strain evidence="1">JCM 19018</strain>
    </source>
</reference>
<gene>
    <name evidence="1" type="ORF">ACFFN7_11050</name>
</gene>
<dbReference type="Proteomes" id="UP001589559">
    <property type="component" value="Unassembled WGS sequence"/>
</dbReference>
<organism evidence="1 2">
    <name type="scientific">Haloarcula sebkhae</name>
    <dbReference type="NCBI Taxonomy" id="932660"/>
    <lineage>
        <taxon>Archaea</taxon>
        <taxon>Methanobacteriati</taxon>
        <taxon>Methanobacteriota</taxon>
        <taxon>Stenosarchaea group</taxon>
        <taxon>Halobacteria</taxon>
        <taxon>Halobacteriales</taxon>
        <taxon>Haloarculaceae</taxon>
        <taxon>Haloarcula</taxon>
    </lineage>
</organism>
<evidence type="ECO:0000313" key="2">
    <source>
        <dbReference type="Proteomes" id="UP001589559"/>
    </source>
</evidence>
<evidence type="ECO:0000313" key="1">
    <source>
        <dbReference type="EMBL" id="MFB9811902.1"/>
    </source>
</evidence>
<protein>
    <submittedName>
        <fullName evidence="1">VWA domain-containing protein</fullName>
    </submittedName>
</protein>
<accession>A0ACC6VL72</accession>
<sequence length="1383" mass="148931">MTVGPASGMMAGVGAGPLQTAGNDASLTGAGNQAVTTAGNEPAQTQPTQTPAATAGNEPTRTQPQTPAATAGNQATGPLSTSWNDSTEPNASEIEQLAPRENDSQPYPLVGEHQPTDPDDDGLYEDVNGDGAINIVDVDALSRHLETTAAGANWSAYDYTGDDRTDVGDIQWLFVATRATSSNDTDGDGLPDAYERNVTDTDPDIADSDGDAVIDGAEDWDNDTLPAYREYRLDTDPRSNDTDGDRLSDQVESRLQGVDPTDPDTDGDNLTDSDEHRLTKTDPTKRDSDGDGVTDNHADPDNDGLTHKEELAAGTHPLYADVDNDGLTDPEELELGTDPLSPDTDEDGLTDGDERADPFNTDPLNPDTDGDSVTDGNETYTTTAGNESLGVTIDVTGQGNVADRVSASVDDTGRFDTPQMNSAAVTPVVDIESEEDFDNASVTFEYNESAVPQSASAQLAVFRWNESIQGFEPVNSTVDTSAQTVTAETPHFSRYAVLNVSQWKDSFTAVPADEFSDNPEDNTTLKPLDVVLLMDTTGSMKGNDPNGLAKDAGEEFMSSLLPSDRAAVLEFSNRANVMQPYTTNHDAVNSSVMDLNYRGGRGGTAIGLSLEDAIDYKRNNSTPDHRRVIVLLSDGQNKQGVGSDSYTVAQAERAAQENITVHAVGFGGADEDLLQEVANSTGGQAYFAESASELPEVFSRVATNTTGGQDSDGDGLPDETETGGFTAETLPMTVEPFSTDPTQKDTDGDGLLDAEEISAVHRQSHAFTVVTDGDAVSQSVKGGYWRINSNPTKTDTDGDTINDSTEVNGWTISVINKTGHTDPYRYDYACETDDGCEAQSDSIRVTSDPKTPHSDDDGLTDPEEKNLTHTDPSAERTYNITTERSETFEQVFDGRGSYPRTNLQNQMGLDTDRMQGVDDLSDPEFTDASDSFDFVTTDQRGLDQFVFRGLDGTPQTDHWISNKKEIRTANPDHRQPDADPALGSETDPWDPDTDDDGLTDGQEIDGVQDGSSGSVYKTDPTDPDTDGDGYWDGWIGVYDVGHTDNVVLYREHLEDDDGSGAPSGIQGDEIVDAQTGVHKIDPSDPMTSSAFGAQYNGDRVHSNVHIGERQWGTDPTTVTSRSETTIGVEVDWLKGKNPYSMTVAGTNWNVIEATQLNYRLYGINFQFYRSDEGISKQSLRNVCRYGLRQDGGYGVKKYCLEPDSFNAWEGDVVEDNFHDDTSRVHLFWTNRYGADRPQYIPHDTPGQIPSSVAGLTGHTGSPTQVAIIENGFGTPYGVMMLDDTLNSPSAKHRVLMHEMGHVLGAGTADDNAARIGECYSGRDCVIDTSITGGVDKTPERVSIFGGPEWPVMGDSRYIDTARAGFSIEELSTIDMEDLPSTDD</sequence>